<organism evidence="2 3">
    <name type="scientific">Immersiella caudata</name>
    <dbReference type="NCBI Taxonomy" id="314043"/>
    <lineage>
        <taxon>Eukaryota</taxon>
        <taxon>Fungi</taxon>
        <taxon>Dikarya</taxon>
        <taxon>Ascomycota</taxon>
        <taxon>Pezizomycotina</taxon>
        <taxon>Sordariomycetes</taxon>
        <taxon>Sordariomycetidae</taxon>
        <taxon>Sordariales</taxon>
        <taxon>Lasiosphaeriaceae</taxon>
        <taxon>Immersiella</taxon>
    </lineage>
</organism>
<reference evidence="2" key="1">
    <citation type="submission" date="2023-06" db="EMBL/GenBank/DDBJ databases">
        <title>Genome-scale phylogeny and comparative genomics of the fungal order Sordariales.</title>
        <authorList>
            <consortium name="Lawrence Berkeley National Laboratory"/>
            <person name="Hensen N."/>
            <person name="Bonometti L."/>
            <person name="Westerberg I."/>
            <person name="Brannstrom I.O."/>
            <person name="Guillou S."/>
            <person name="Cros-Aarteil S."/>
            <person name="Calhoun S."/>
            <person name="Haridas S."/>
            <person name="Kuo A."/>
            <person name="Mondo S."/>
            <person name="Pangilinan J."/>
            <person name="Riley R."/>
            <person name="Labutti K."/>
            <person name="Andreopoulos B."/>
            <person name="Lipzen A."/>
            <person name="Chen C."/>
            <person name="Yanf M."/>
            <person name="Daum C."/>
            <person name="Ng V."/>
            <person name="Clum A."/>
            <person name="Steindorff A."/>
            <person name="Ohm R."/>
            <person name="Martin F."/>
            <person name="Silar P."/>
            <person name="Natvig D."/>
            <person name="Lalanne C."/>
            <person name="Gautier V."/>
            <person name="Ament-Velasquez S.L."/>
            <person name="Kruys A."/>
            <person name="Hutchinson M.I."/>
            <person name="Powell A.J."/>
            <person name="Barry K."/>
            <person name="Miller A.N."/>
            <person name="Grigoriev I.V."/>
            <person name="Debuchy R."/>
            <person name="Gladieux P."/>
            <person name="Thoren M.H."/>
            <person name="Johannesson H."/>
        </authorList>
    </citation>
    <scope>NUCLEOTIDE SEQUENCE</scope>
    <source>
        <strain evidence="2">CBS 606.72</strain>
    </source>
</reference>
<comment type="caution">
    <text evidence="2">The sequence shown here is derived from an EMBL/GenBank/DDBJ whole genome shotgun (WGS) entry which is preliminary data.</text>
</comment>
<name>A0AA39X3Q5_9PEZI</name>
<accession>A0AA39X3Q5</accession>
<evidence type="ECO:0000256" key="1">
    <source>
        <dbReference type="SAM" id="MobiDB-lite"/>
    </source>
</evidence>
<evidence type="ECO:0000313" key="2">
    <source>
        <dbReference type="EMBL" id="KAK0626265.1"/>
    </source>
</evidence>
<feature type="region of interest" description="Disordered" evidence="1">
    <location>
        <begin position="1"/>
        <end position="37"/>
    </location>
</feature>
<keyword evidence="3" id="KW-1185">Reference proteome</keyword>
<gene>
    <name evidence="2" type="ORF">B0T14DRAFT_509568</name>
</gene>
<protein>
    <submittedName>
        <fullName evidence="2">Uncharacterized protein</fullName>
    </submittedName>
</protein>
<dbReference type="EMBL" id="JAULSU010000002">
    <property type="protein sequence ID" value="KAK0626265.1"/>
    <property type="molecule type" value="Genomic_DNA"/>
</dbReference>
<dbReference type="Proteomes" id="UP001175000">
    <property type="component" value="Unassembled WGS sequence"/>
</dbReference>
<sequence>MVRCGNRTDEGSCQASPSRRAEHPGRESLSKPSCFVESMGPGRTPGLVSLWEALAAAGLRGGQRHEAIAGGEPGRWGRGPSGIQLCRQRAAGSKDSATPRALALCECRIRSLVSQSGETASHRRRSEVHCAECVHSLPSW</sequence>
<dbReference type="AlphaFoldDB" id="A0AA39X3Q5"/>
<feature type="compositionally biased region" description="Basic and acidic residues" evidence="1">
    <location>
        <begin position="19"/>
        <end position="29"/>
    </location>
</feature>
<evidence type="ECO:0000313" key="3">
    <source>
        <dbReference type="Proteomes" id="UP001175000"/>
    </source>
</evidence>
<proteinExistence type="predicted"/>
<feature type="compositionally biased region" description="Basic and acidic residues" evidence="1">
    <location>
        <begin position="1"/>
        <end position="10"/>
    </location>
</feature>